<reference evidence="1 2" key="1">
    <citation type="submission" date="2016-10" db="EMBL/GenBank/DDBJ databases">
        <authorList>
            <person name="de Groot N.N."/>
        </authorList>
    </citation>
    <scope>NUCLEOTIDE SEQUENCE [LARGE SCALE GENOMIC DNA]</scope>
    <source>
        <strain evidence="1 2">CGMCC 1.7666</strain>
    </source>
</reference>
<proteinExistence type="predicted"/>
<dbReference type="Proteomes" id="UP000199569">
    <property type="component" value="Unassembled WGS sequence"/>
</dbReference>
<evidence type="ECO:0000313" key="2">
    <source>
        <dbReference type="Proteomes" id="UP000199569"/>
    </source>
</evidence>
<protein>
    <recommendedName>
        <fullName evidence="3">Transposase</fullName>
    </recommendedName>
</protein>
<dbReference type="RefSeq" id="WP_280141130.1">
    <property type="nucleotide sequence ID" value="NZ_FMVJ01000021.1"/>
</dbReference>
<name>A0A1G5LKU8_9HYPH</name>
<keyword evidence="2" id="KW-1185">Reference proteome</keyword>
<dbReference type="EMBL" id="FMVJ01000021">
    <property type="protein sequence ID" value="SCZ13492.1"/>
    <property type="molecule type" value="Genomic_DNA"/>
</dbReference>
<evidence type="ECO:0000313" key="1">
    <source>
        <dbReference type="EMBL" id="SCZ13492.1"/>
    </source>
</evidence>
<organism evidence="1 2">
    <name type="scientific">Microvirga guangxiensis</name>
    <dbReference type="NCBI Taxonomy" id="549386"/>
    <lineage>
        <taxon>Bacteria</taxon>
        <taxon>Pseudomonadati</taxon>
        <taxon>Pseudomonadota</taxon>
        <taxon>Alphaproteobacteria</taxon>
        <taxon>Hyphomicrobiales</taxon>
        <taxon>Methylobacteriaceae</taxon>
        <taxon>Microvirga</taxon>
    </lineage>
</organism>
<sequence>MPKKRLSLQQIIAKLYHIEEQLTQGNSIAPTCTEVCRLSTASA</sequence>
<dbReference type="AlphaFoldDB" id="A0A1G5LKU8"/>
<evidence type="ECO:0008006" key="3">
    <source>
        <dbReference type="Google" id="ProtNLM"/>
    </source>
</evidence>
<accession>A0A1G5LKU8</accession>
<gene>
    <name evidence="1" type="ORF">SAMN02927923_04452</name>
</gene>